<dbReference type="RefSeq" id="WP_094906418.1">
    <property type="nucleotide sequence ID" value="NZ_NPEZ01000002.1"/>
</dbReference>
<dbReference type="AlphaFoldDB" id="A0A265E8X6"/>
<comment type="caution">
    <text evidence="9">The sequence shown here is derived from an EMBL/GenBank/DDBJ whole genome shotgun (WGS) entry which is preliminary data.</text>
</comment>
<dbReference type="EMBL" id="NPEZ01000002">
    <property type="protein sequence ID" value="OZT77718.1"/>
    <property type="molecule type" value="Genomic_DNA"/>
</dbReference>
<dbReference type="InterPro" id="IPR037171">
    <property type="entry name" value="NagB/RpiA_transferase-like"/>
</dbReference>
<dbReference type="InterPro" id="IPR014036">
    <property type="entry name" value="DeoR-like_C"/>
</dbReference>
<dbReference type="Proteomes" id="UP000216682">
    <property type="component" value="Unassembled WGS sequence"/>
</dbReference>
<keyword evidence="2" id="KW-0678">Repressor</keyword>
<evidence type="ECO:0000256" key="3">
    <source>
        <dbReference type="ARBA" id="ARBA00022736"/>
    </source>
</evidence>
<dbReference type="Pfam" id="PF08220">
    <property type="entry name" value="HTH_DeoR"/>
    <property type="match status" value="1"/>
</dbReference>
<protein>
    <recommendedName>
        <fullName evidence="1">Lactose phosphotransferase system repressor</fullName>
    </recommendedName>
</protein>
<dbReference type="GO" id="GO:0005988">
    <property type="term" value="P:lactose metabolic process"/>
    <property type="evidence" value="ECO:0007669"/>
    <property type="project" value="UniProtKB-KW"/>
</dbReference>
<dbReference type="PANTHER" id="PTHR30363:SF4">
    <property type="entry name" value="GLYCEROL-3-PHOSPHATE REGULON REPRESSOR"/>
    <property type="match status" value="1"/>
</dbReference>
<keyword evidence="4" id="KW-0805">Transcription regulation</keyword>
<dbReference type="SMART" id="SM01134">
    <property type="entry name" value="DeoRC"/>
    <property type="match status" value="1"/>
</dbReference>
<feature type="domain" description="HTH deoR-type" evidence="8">
    <location>
        <begin position="3"/>
        <end position="58"/>
    </location>
</feature>
<dbReference type="InterPro" id="IPR036388">
    <property type="entry name" value="WH-like_DNA-bd_sf"/>
</dbReference>
<evidence type="ECO:0000256" key="4">
    <source>
        <dbReference type="ARBA" id="ARBA00023015"/>
    </source>
</evidence>
<reference evidence="9 10" key="1">
    <citation type="submission" date="2017-07" db="EMBL/GenBank/DDBJ databases">
        <title>Shotgun whole genome sequences of three halophilic bacterial isolates.</title>
        <authorList>
            <person name="Pozzo T."/>
            <person name="Higdon S.M."/>
            <person name="Quillaguaman J."/>
        </authorList>
    </citation>
    <scope>NUCLEOTIDE SEQUENCE [LARGE SCALE GENOMIC DNA]</scope>
    <source>
        <strain evidence="9 10">BU-1</strain>
    </source>
</reference>
<dbReference type="SMART" id="SM00420">
    <property type="entry name" value="HTH_DEOR"/>
    <property type="match status" value="1"/>
</dbReference>
<dbReference type="InterPro" id="IPR050313">
    <property type="entry name" value="Carb_Metab_HTH_regulators"/>
</dbReference>
<dbReference type="PRINTS" id="PR00037">
    <property type="entry name" value="HTHLACR"/>
</dbReference>
<dbReference type="InterPro" id="IPR018356">
    <property type="entry name" value="Tscrpt_reg_HTH_DeoR_CS"/>
</dbReference>
<dbReference type="GO" id="GO:0003700">
    <property type="term" value="F:DNA-binding transcription factor activity"/>
    <property type="evidence" value="ECO:0007669"/>
    <property type="project" value="InterPro"/>
</dbReference>
<dbReference type="Gene3D" id="3.40.50.1360">
    <property type="match status" value="1"/>
</dbReference>
<comment type="function">
    <text evidence="7">Repressor of the lactose catabolism operon. Galactose-6-phosphate is the inducer.</text>
</comment>
<dbReference type="Gene3D" id="1.10.10.10">
    <property type="entry name" value="Winged helix-like DNA-binding domain superfamily/Winged helix DNA-binding domain"/>
    <property type="match status" value="1"/>
</dbReference>
<evidence type="ECO:0000256" key="6">
    <source>
        <dbReference type="ARBA" id="ARBA00023163"/>
    </source>
</evidence>
<dbReference type="InterPro" id="IPR001034">
    <property type="entry name" value="DeoR_HTH"/>
</dbReference>
<keyword evidence="6" id="KW-0804">Transcription</keyword>
<gene>
    <name evidence="9" type="ORF">CFN03_06025</name>
</gene>
<dbReference type="GO" id="GO:0003677">
    <property type="term" value="F:DNA binding"/>
    <property type="evidence" value="ECO:0007669"/>
    <property type="project" value="UniProtKB-KW"/>
</dbReference>
<evidence type="ECO:0000256" key="5">
    <source>
        <dbReference type="ARBA" id="ARBA00023125"/>
    </source>
</evidence>
<keyword evidence="3" id="KW-0423">Lactose metabolism</keyword>
<dbReference type="PROSITE" id="PS00894">
    <property type="entry name" value="HTH_DEOR_1"/>
    <property type="match status" value="1"/>
</dbReference>
<dbReference type="PANTHER" id="PTHR30363">
    <property type="entry name" value="HTH-TYPE TRANSCRIPTIONAL REGULATOR SRLR-RELATED"/>
    <property type="match status" value="1"/>
</dbReference>
<evidence type="ECO:0000313" key="9">
    <source>
        <dbReference type="EMBL" id="OZT77718.1"/>
    </source>
</evidence>
<sequence length="251" mass="28436">MNKHQRLEEIVKLLNKKDTIRITEIVDTLHVSDMTARRDLAELEEQGVLTKIHGGARSNSAFHYKEMSHKEKHTQFIEEKRDIAKKAAAIIEEGNTVFLGPGTTVELLAEEISNTNLSVITNCLPVFNILFKKKSEQFKVYLIGGEMRGVTESFAGEMANNMIETMRFSKMFFSANGVKGEDVMTSSHEEAYTQKLAIKNSIEKYLLVDSSKVGKEDFVSFCELRDLTAVIMDSKDEEKAKNIQQYTEVVI</sequence>
<dbReference type="PROSITE" id="PS51000">
    <property type="entry name" value="HTH_DEOR_2"/>
    <property type="match status" value="1"/>
</dbReference>
<organism evidence="9 10">
    <name type="scientific">Salinicoccus roseus</name>
    <dbReference type="NCBI Taxonomy" id="45670"/>
    <lineage>
        <taxon>Bacteria</taxon>
        <taxon>Bacillati</taxon>
        <taxon>Bacillota</taxon>
        <taxon>Bacilli</taxon>
        <taxon>Bacillales</taxon>
        <taxon>Staphylococcaceae</taxon>
        <taxon>Salinicoccus</taxon>
    </lineage>
</organism>
<dbReference type="InterPro" id="IPR036390">
    <property type="entry name" value="WH_DNA-bd_sf"/>
</dbReference>
<evidence type="ECO:0000259" key="8">
    <source>
        <dbReference type="PROSITE" id="PS51000"/>
    </source>
</evidence>
<keyword evidence="5" id="KW-0238">DNA-binding</keyword>
<evidence type="ECO:0000256" key="2">
    <source>
        <dbReference type="ARBA" id="ARBA00022491"/>
    </source>
</evidence>
<evidence type="ECO:0000256" key="7">
    <source>
        <dbReference type="ARBA" id="ARBA00024937"/>
    </source>
</evidence>
<evidence type="ECO:0000313" key="10">
    <source>
        <dbReference type="Proteomes" id="UP000216682"/>
    </source>
</evidence>
<proteinExistence type="predicted"/>
<dbReference type="Pfam" id="PF00455">
    <property type="entry name" value="DeoRC"/>
    <property type="match status" value="1"/>
</dbReference>
<name>A0A265E8X6_9STAP</name>
<accession>A0A265E8X6</accession>
<dbReference type="SUPFAM" id="SSF46785">
    <property type="entry name" value="Winged helix' DNA-binding domain"/>
    <property type="match status" value="1"/>
</dbReference>
<dbReference type="SUPFAM" id="SSF100950">
    <property type="entry name" value="NagB/RpiA/CoA transferase-like"/>
    <property type="match status" value="1"/>
</dbReference>
<evidence type="ECO:0000256" key="1">
    <source>
        <dbReference type="ARBA" id="ARBA00021390"/>
    </source>
</evidence>